<dbReference type="Pfam" id="PF16179">
    <property type="entry name" value="RHD_dimer"/>
    <property type="match status" value="1"/>
</dbReference>
<sequence length="991" mass="110316">MMKKQYLSALRCGSSTSYSMNQSKQEPDSYYECPMGQSMTPTMVSNFNLPNSNVNKDGPYLKILEQPQTKFRFRYKSEMAGTHGQLKAESSDKNKNVFPTVQLCNWKGGPALIRLMLYTAEDNANERKRHVHELSGKNCNKEGFTGGCEVVVDEENSYTAHKMIPSFFQMKEEAEEEARNMDLNKVVLRFQTFFFDTKANFYRPITEYVDSDVIFNLKNASTGELKIVRISAVSSPCTGGTEVWMLVEKVKKNNVRIKFYELDKDNQEVWKGYGEFKESDVHHQYAIVFRTPAYRYSNIREPVNVKIQLERTTDNDTSEPLDFTFLPENLKRSNAFLDTQMEMENYPQKRVRHGELEAIDLKRRSPLFLGSRDVKQPYSPEAPPFQSPPHMVPSPITPADSPSSVGFYSPPHHGSHNPSITVSNSEEIMLLTSNSEDGMNMPVENHVNHQIGHVQQSNPSFQFVFGTEGGQIHPLEAGDQSSFYHNNYPNQSVSPYYFQAPSPSSNSQGSPHGGSLSPFSQGDVSPGHSMSTTFSEQGYSNPESDNALAQIQQFDAVQKQVMNSKKQINNSDLLSIIGDSRLFTASKDFGDIQADSVSSQSVAKDVSSDVKKDEVESLTNKMSKVTVDEESKERKQSTDSGKPNSVESFNEKELAYRVGITAANCLQSYAATGNINLLLAANRYLLTVQNEHGDNALHIAIQNKNKETFTKLLNASRKMYCTDLLGAQNYDGETPLHLAVRAEDTEMVKYLLMSPGCNINATDVDGNTALHLASKRPVHHILSAILAHPLNGKKNTASKSINLYNHNGQTPLHIAATVGNLESVKLLLKSGALIHLCERKQGANPLHLAVLLGHHGIAKYLIENTSITVDARLLDGNTALHIAAQIKDTKMCSLLMDGKANPYAKNSIRKGKNLSEDEDEEDEDETETQKSRNTEEEEEEEEDPGYFTPIDYAEDDPELLAILKGSQTGGSNENLSNHSSTLGQITVTASI</sequence>
<dbReference type="Gene3D" id="2.60.40.340">
    <property type="entry name" value="Rel homology domain (RHD), DNA-binding domain"/>
    <property type="match status" value="2"/>
</dbReference>
<dbReference type="InterPro" id="IPR033926">
    <property type="entry name" value="IPT_NFkappaB"/>
</dbReference>
<feature type="compositionally biased region" description="Polar residues" evidence="2">
    <location>
        <begin position="965"/>
        <end position="991"/>
    </location>
</feature>
<accession>A0A5N5ST03</accession>
<dbReference type="GO" id="GO:0048935">
    <property type="term" value="P:peripheral nervous system neuron development"/>
    <property type="evidence" value="ECO:0007669"/>
    <property type="project" value="UniProtKB-ARBA"/>
</dbReference>
<feature type="region of interest" description="Disordered" evidence="2">
    <location>
        <begin position="905"/>
        <end position="991"/>
    </location>
</feature>
<dbReference type="CDD" id="cd01177">
    <property type="entry name" value="IPT_NFkappaB"/>
    <property type="match status" value="1"/>
</dbReference>
<evidence type="ECO:0000256" key="2">
    <source>
        <dbReference type="SAM" id="MobiDB-lite"/>
    </source>
</evidence>
<feature type="domain" description="RHD" evidence="3">
    <location>
        <begin position="56"/>
        <end position="141"/>
    </location>
</feature>
<feature type="repeat" description="ANK" evidence="1">
    <location>
        <begin position="841"/>
        <end position="864"/>
    </location>
</feature>
<reference evidence="4 5" key="1">
    <citation type="journal article" date="2019" name="PLoS Biol.">
        <title>Sex chromosomes control vertical transmission of feminizing Wolbachia symbionts in an isopod.</title>
        <authorList>
            <person name="Becking T."/>
            <person name="Chebbi M.A."/>
            <person name="Giraud I."/>
            <person name="Moumen B."/>
            <person name="Laverre T."/>
            <person name="Caubet Y."/>
            <person name="Peccoud J."/>
            <person name="Gilbert C."/>
            <person name="Cordaux R."/>
        </authorList>
    </citation>
    <scope>NUCLEOTIDE SEQUENCE [LARGE SCALE GENOMIC DNA]</scope>
    <source>
        <strain evidence="4">ANa2</strain>
        <tissue evidence="4">Whole body excluding digestive tract and cuticle</tissue>
    </source>
</reference>
<protein>
    <submittedName>
        <fullName evidence="4">Nuclear factor subunit</fullName>
    </submittedName>
</protein>
<dbReference type="GO" id="GO:0045087">
    <property type="term" value="P:innate immune response"/>
    <property type="evidence" value="ECO:0007669"/>
    <property type="project" value="UniProtKB-ARBA"/>
</dbReference>
<dbReference type="InterPro" id="IPR002909">
    <property type="entry name" value="IPT_dom"/>
</dbReference>
<dbReference type="InterPro" id="IPR008967">
    <property type="entry name" value="p53-like_TF_DNA-bd_sf"/>
</dbReference>
<dbReference type="Pfam" id="PF12796">
    <property type="entry name" value="Ank_2"/>
    <property type="match status" value="2"/>
</dbReference>
<dbReference type="Pfam" id="PF00023">
    <property type="entry name" value="Ank"/>
    <property type="match status" value="1"/>
</dbReference>
<dbReference type="GO" id="GO:0008063">
    <property type="term" value="P:Toll signaling pathway"/>
    <property type="evidence" value="ECO:0007669"/>
    <property type="project" value="UniProtKB-ARBA"/>
</dbReference>
<dbReference type="GO" id="GO:0005737">
    <property type="term" value="C:cytoplasm"/>
    <property type="evidence" value="ECO:0007669"/>
    <property type="project" value="InterPro"/>
</dbReference>
<dbReference type="GO" id="GO:0002225">
    <property type="term" value="P:positive regulation of antimicrobial peptide production"/>
    <property type="evidence" value="ECO:0007669"/>
    <property type="project" value="UniProtKB-ARBA"/>
</dbReference>
<evidence type="ECO:0000256" key="1">
    <source>
        <dbReference type="PROSITE-ProRule" id="PRU00023"/>
    </source>
</evidence>
<feature type="compositionally biased region" description="Acidic residues" evidence="2">
    <location>
        <begin position="916"/>
        <end position="926"/>
    </location>
</feature>
<dbReference type="FunFam" id="2.60.40.10:FF:000046">
    <property type="entry name" value="Nuclear factor NF-kappa-B p105 subunit"/>
    <property type="match status" value="1"/>
</dbReference>
<dbReference type="OrthoDB" id="10254686at2759"/>
<feature type="repeat" description="ANK" evidence="1">
    <location>
        <begin position="875"/>
        <end position="907"/>
    </location>
</feature>
<dbReference type="InterPro" id="IPR032397">
    <property type="entry name" value="RHD_dimer"/>
</dbReference>
<dbReference type="SMART" id="SM00248">
    <property type="entry name" value="ANK"/>
    <property type="match status" value="6"/>
</dbReference>
<dbReference type="InterPro" id="IPR013783">
    <property type="entry name" value="Ig-like_fold"/>
</dbReference>
<feature type="compositionally biased region" description="Basic and acidic residues" evidence="2">
    <location>
        <begin position="606"/>
        <end position="615"/>
    </location>
</feature>
<dbReference type="PROSITE" id="PS50088">
    <property type="entry name" value="ANK_REPEAT"/>
    <property type="match status" value="4"/>
</dbReference>
<dbReference type="SMART" id="SM00429">
    <property type="entry name" value="IPT"/>
    <property type="match status" value="1"/>
</dbReference>
<dbReference type="GO" id="GO:0035206">
    <property type="term" value="P:regulation of hemocyte proliferation"/>
    <property type="evidence" value="ECO:0007669"/>
    <property type="project" value="UniProtKB-ARBA"/>
</dbReference>
<dbReference type="EMBL" id="SEYY01020623">
    <property type="protein sequence ID" value="KAB7497162.1"/>
    <property type="molecule type" value="Genomic_DNA"/>
</dbReference>
<dbReference type="Proteomes" id="UP000326759">
    <property type="component" value="Unassembled WGS sequence"/>
</dbReference>
<dbReference type="InterPro" id="IPR002110">
    <property type="entry name" value="Ankyrin_rpt"/>
</dbReference>
<dbReference type="GO" id="GO:0007249">
    <property type="term" value="P:canonical NF-kappaB signal transduction"/>
    <property type="evidence" value="ECO:0007669"/>
    <property type="project" value="UniProtKB-ARBA"/>
</dbReference>
<feature type="compositionally biased region" description="Polar residues" evidence="2">
    <location>
        <begin position="517"/>
        <end position="543"/>
    </location>
</feature>
<evidence type="ECO:0000313" key="4">
    <source>
        <dbReference type="EMBL" id="KAB7497162.1"/>
    </source>
</evidence>
<dbReference type="GO" id="GO:0000978">
    <property type="term" value="F:RNA polymerase II cis-regulatory region sequence-specific DNA binding"/>
    <property type="evidence" value="ECO:0007669"/>
    <property type="project" value="TreeGrafter"/>
</dbReference>
<evidence type="ECO:0000313" key="5">
    <source>
        <dbReference type="Proteomes" id="UP000326759"/>
    </source>
</evidence>
<dbReference type="InterPro" id="IPR014756">
    <property type="entry name" value="Ig_E-set"/>
</dbReference>
<comment type="caution">
    <text evidence="4">The sequence shown here is derived from an EMBL/GenBank/DDBJ whole genome shotgun (WGS) entry which is preliminary data.</text>
</comment>
<dbReference type="GO" id="GO:0005654">
    <property type="term" value="C:nucleoplasm"/>
    <property type="evidence" value="ECO:0007669"/>
    <property type="project" value="UniProtKB-ARBA"/>
</dbReference>
<dbReference type="InterPro" id="IPR037059">
    <property type="entry name" value="RHD_DNA_bind_dom_sf"/>
</dbReference>
<name>A0A5N5ST03_9CRUS</name>
<dbReference type="SUPFAM" id="SSF81296">
    <property type="entry name" value="E set domains"/>
    <property type="match status" value="1"/>
</dbReference>
<dbReference type="InterPro" id="IPR011539">
    <property type="entry name" value="RHD_DNA_bind_dom"/>
</dbReference>
<dbReference type="Gene3D" id="1.25.40.20">
    <property type="entry name" value="Ankyrin repeat-containing domain"/>
    <property type="match status" value="2"/>
</dbReference>
<dbReference type="PANTHER" id="PTHR24169">
    <property type="entry name" value="NUCLEAR FACTOR NF-KAPPA-B PROTEIN"/>
    <property type="match status" value="1"/>
</dbReference>
<feature type="compositionally biased region" description="Basic and acidic residues" evidence="2">
    <location>
        <begin position="626"/>
        <end position="637"/>
    </location>
</feature>
<dbReference type="PANTHER" id="PTHR24169:SF28">
    <property type="entry name" value="NUCLEAR FACTOR NF-KAPPA-B P110 SUBUNIT"/>
    <property type="match status" value="1"/>
</dbReference>
<dbReference type="PROSITE" id="PS50254">
    <property type="entry name" value="REL_2"/>
    <property type="match status" value="1"/>
</dbReference>
<evidence type="ECO:0000259" key="3">
    <source>
        <dbReference type="PROSITE" id="PS50254"/>
    </source>
</evidence>
<dbReference type="InterPro" id="IPR036770">
    <property type="entry name" value="Ankyrin_rpt-contain_sf"/>
</dbReference>
<keyword evidence="5" id="KW-1185">Reference proteome</keyword>
<dbReference type="InterPro" id="IPR000451">
    <property type="entry name" value="NFkB/Dor"/>
</dbReference>
<feature type="region of interest" description="Disordered" evidence="2">
    <location>
        <begin position="598"/>
        <end position="646"/>
    </location>
</feature>
<gene>
    <name evidence="4" type="primary">Rel</name>
    <name evidence="4" type="ORF">Anas_03292</name>
</gene>
<feature type="compositionally biased region" description="Acidic residues" evidence="2">
    <location>
        <begin position="935"/>
        <end position="944"/>
    </location>
</feature>
<dbReference type="PROSITE" id="PS50297">
    <property type="entry name" value="ANK_REP_REGION"/>
    <property type="match status" value="4"/>
</dbReference>
<feature type="region of interest" description="Disordered" evidence="2">
    <location>
        <begin position="494"/>
        <end position="543"/>
    </location>
</feature>
<dbReference type="GO" id="GO:0000981">
    <property type="term" value="F:DNA-binding transcription factor activity, RNA polymerase II-specific"/>
    <property type="evidence" value="ECO:0007669"/>
    <property type="project" value="TreeGrafter"/>
</dbReference>
<dbReference type="Gene3D" id="2.60.40.10">
    <property type="entry name" value="Immunoglobulins"/>
    <property type="match status" value="1"/>
</dbReference>
<feature type="repeat" description="ANK" evidence="1">
    <location>
        <begin position="731"/>
        <end position="764"/>
    </location>
</feature>
<feature type="compositionally biased region" description="Polar residues" evidence="2">
    <location>
        <begin position="501"/>
        <end position="510"/>
    </location>
</feature>
<feature type="repeat" description="ANK" evidence="1">
    <location>
        <begin position="807"/>
        <end position="839"/>
    </location>
</feature>
<dbReference type="SUPFAM" id="SSF48403">
    <property type="entry name" value="Ankyrin repeat"/>
    <property type="match status" value="1"/>
</dbReference>
<dbReference type="Pfam" id="PF00554">
    <property type="entry name" value="RHD_DNA_bind"/>
    <property type="match status" value="1"/>
</dbReference>
<dbReference type="PRINTS" id="PR00057">
    <property type="entry name" value="NFKBTNSCPFCT"/>
</dbReference>
<organism evidence="4 5">
    <name type="scientific">Armadillidium nasatum</name>
    <dbReference type="NCBI Taxonomy" id="96803"/>
    <lineage>
        <taxon>Eukaryota</taxon>
        <taxon>Metazoa</taxon>
        <taxon>Ecdysozoa</taxon>
        <taxon>Arthropoda</taxon>
        <taxon>Crustacea</taxon>
        <taxon>Multicrustacea</taxon>
        <taxon>Malacostraca</taxon>
        <taxon>Eumalacostraca</taxon>
        <taxon>Peracarida</taxon>
        <taxon>Isopoda</taxon>
        <taxon>Oniscidea</taxon>
        <taxon>Crinocheta</taxon>
        <taxon>Armadillidiidae</taxon>
        <taxon>Armadillidium</taxon>
    </lineage>
</organism>
<dbReference type="SUPFAM" id="SSF49417">
    <property type="entry name" value="p53-like transcription factors"/>
    <property type="match status" value="1"/>
</dbReference>
<proteinExistence type="predicted"/>
<dbReference type="AlphaFoldDB" id="A0A5N5ST03"/>
<keyword evidence="1" id="KW-0040">ANK repeat</keyword>